<reference evidence="2" key="1">
    <citation type="journal article" date="2011" name="Proc. Natl. Acad. Sci. U.S.A.">
        <title>The genome of the fire ant Solenopsis invicta.</title>
        <authorList>
            <person name="Wurm Y."/>
            <person name="Wang J."/>
            <person name="Riba-Grognuz O."/>
            <person name="Corona M."/>
            <person name="Nygaard S."/>
            <person name="Hunt B.G."/>
            <person name="Ingram K.K."/>
            <person name="Falquet L."/>
            <person name="Nipitwattanaphon M."/>
            <person name="Gotzek D."/>
            <person name="Dijkstra M.B."/>
            <person name="Oettler J."/>
            <person name="Comtesse F."/>
            <person name="Shih C.J."/>
            <person name="Wu W.J."/>
            <person name="Yang C.C."/>
            <person name="Thomas J."/>
            <person name="Beaudoing E."/>
            <person name="Pradervand S."/>
            <person name="Flegel V."/>
            <person name="Cook E.D."/>
            <person name="Fabbretti R."/>
            <person name="Stockinger H."/>
            <person name="Long L."/>
            <person name="Farmerie W.G."/>
            <person name="Oakey J."/>
            <person name="Boomsma J.J."/>
            <person name="Pamilo P."/>
            <person name="Yi S.V."/>
            <person name="Heinze J."/>
            <person name="Goodisman M.A."/>
            <person name="Farinelli L."/>
            <person name="Harshman K."/>
            <person name="Hulo N."/>
            <person name="Cerutti L."/>
            <person name="Xenarios I."/>
            <person name="Shoemaker D."/>
            <person name="Keller L."/>
        </authorList>
    </citation>
    <scope>NUCLEOTIDE SEQUENCE [LARGE SCALE GENOMIC DNA]</scope>
</reference>
<accession>E9J6G8</accession>
<organism>
    <name type="scientific">Solenopsis invicta</name>
    <name type="common">Red imported fire ant</name>
    <name type="synonym">Solenopsis wagneri</name>
    <dbReference type="NCBI Taxonomy" id="13686"/>
    <lineage>
        <taxon>Eukaryota</taxon>
        <taxon>Metazoa</taxon>
        <taxon>Ecdysozoa</taxon>
        <taxon>Arthropoda</taxon>
        <taxon>Hexapoda</taxon>
        <taxon>Insecta</taxon>
        <taxon>Pterygota</taxon>
        <taxon>Neoptera</taxon>
        <taxon>Endopterygota</taxon>
        <taxon>Hymenoptera</taxon>
        <taxon>Apocrita</taxon>
        <taxon>Aculeata</taxon>
        <taxon>Formicoidea</taxon>
        <taxon>Formicidae</taxon>
        <taxon>Myrmicinae</taxon>
        <taxon>Solenopsis</taxon>
    </lineage>
</organism>
<feature type="non-terminal residue" evidence="2">
    <location>
        <position position="1"/>
    </location>
</feature>
<dbReference type="AlphaFoldDB" id="E9J6G8"/>
<feature type="non-terminal residue" evidence="2">
    <location>
        <position position="101"/>
    </location>
</feature>
<dbReference type="HOGENOM" id="CLU_2298804_0_0_1"/>
<feature type="compositionally biased region" description="Basic and acidic residues" evidence="1">
    <location>
        <begin position="32"/>
        <end position="52"/>
    </location>
</feature>
<evidence type="ECO:0000256" key="1">
    <source>
        <dbReference type="SAM" id="MobiDB-lite"/>
    </source>
</evidence>
<proteinExistence type="predicted"/>
<name>E9J6G8_SOLIN</name>
<protein>
    <submittedName>
        <fullName evidence="2">Uncharacterized protein</fullName>
    </submittedName>
</protein>
<dbReference type="EMBL" id="GL768264">
    <property type="protein sequence ID" value="EFZ11585.1"/>
    <property type="molecule type" value="Genomic_DNA"/>
</dbReference>
<sequence>EILRQVGAEVEVEEVRQVKTGRAEQGGVAVDGRGEKGSDAKEERAEGTKSMEDDLTWKERQLRWRIREVAREEERKGAKVLVGENRVIINGVWCFWDEEKR</sequence>
<gene>
    <name evidence="2" type="ORF">SINV_13285</name>
</gene>
<evidence type="ECO:0000313" key="2">
    <source>
        <dbReference type="EMBL" id="EFZ11585.1"/>
    </source>
</evidence>
<feature type="region of interest" description="Disordered" evidence="1">
    <location>
        <begin position="21"/>
        <end position="52"/>
    </location>
</feature>